<proteinExistence type="predicted"/>
<sequence length="661" mass="74238">MADGAYLTTTIANVPIPRLLFPVEPQPHETLLGFVVRCVERNRLGTPVTFMRAVGLELKGKGDFLNRLQAELPTLAQALSMSVESLEGLWGSQPFTKDRERRLGGVWLRPALIMQSTRRVPPSINPGEPDDARWMIRPIAFCSTRWEVLIDRCPSRWCGKVLTWPGADSLHLCRHCGTPLSTAPRRTIPRQYRGWLQWIMSLFDDDERLQQAAVRRVPTSFQVETATEVFELLLAFQHAFKVSKAKPSEEIIDDPEDAIDQGDWLHWVAAARFMLEYPRSHWDLLQKRDPDERAAFHHAFKRIAHNSNVPLVRSELTRINLGAGHLPREASCRAWQATSEMTSHTAAKELGVTPGALKQLVEAKMLMPLRSRGARRTINFYAAADIDALKVARSEGMSCSWFRAVAALPETAIEQLAALGYLEFCRNPAAGLLYGDRQLRVDMADPILERFANLPPPPTTSSWTSLSEAFMGVGAREKPWGPVLAAWLNGSLPGGLANDAVSGPPSLTISTAVARSLVMGGPTAVPWFGFQPEHYGDLRRDWLSPGETAAYLNCSAVEISFLLDKGHLHPLVGQNRTRFARSEVENFARNWMNTREAAARLGVSPRHVWRELEAYCIRRSLGRGFHKRDELEPIVELEVEAYRLKAMRPERSVMNDKQVRC</sequence>
<dbReference type="Proteomes" id="UP000195766">
    <property type="component" value="Unassembled WGS sequence"/>
</dbReference>
<dbReference type="RefSeq" id="WP_087138940.1">
    <property type="nucleotide sequence ID" value="NZ_FUIE01000011.1"/>
</dbReference>
<evidence type="ECO:0000313" key="1">
    <source>
        <dbReference type="EMBL" id="SJM48243.1"/>
    </source>
</evidence>
<gene>
    <name evidence="1" type="ORF">FM111_01295</name>
</gene>
<dbReference type="AlphaFoldDB" id="A0A1R4EXB3"/>
<name>A0A1R4EXB3_BREDI</name>
<accession>A0A1R4EXB3</accession>
<dbReference type="OrthoDB" id="7188852at2"/>
<protein>
    <submittedName>
        <fullName evidence="1">Uncharacterized protein</fullName>
    </submittedName>
</protein>
<evidence type="ECO:0000313" key="2">
    <source>
        <dbReference type="Proteomes" id="UP000195766"/>
    </source>
</evidence>
<dbReference type="EMBL" id="FUIE01000011">
    <property type="protein sequence ID" value="SJM48243.1"/>
    <property type="molecule type" value="Genomic_DNA"/>
</dbReference>
<organism evidence="1 2">
    <name type="scientific">Brevundimonas diminuta 3F5N</name>
    <dbReference type="NCBI Taxonomy" id="1255603"/>
    <lineage>
        <taxon>Bacteria</taxon>
        <taxon>Pseudomonadati</taxon>
        <taxon>Pseudomonadota</taxon>
        <taxon>Alphaproteobacteria</taxon>
        <taxon>Caulobacterales</taxon>
        <taxon>Caulobacteraceae</taxon>
        <taxon>Brevundimonas</taxon>
    </lineage>
</organism>
<reference evidence="1 2" key="1">
    <citation type="submission" date="2017-02" db="EMBL/GenBank/DDBJ databases">
        <authorList>
            <person name="Peterson S.W."/>
        </authorList>
    </citation>
    <scope>NUCLEOTIDE SEQUENCE [LARGE SCALE GENOMIC DNA]</scope>
    <source>
        <strain evidence="1 2">3F5N</strain>
    </source>
</reference>